<dbReference type="PROSITE" id="PS52004">
    <property type="entry name" value="KS3_2"/>
    <property type="match status" value="2"/>
</dbReference>
<dbReference type="InterPro" id="IPR009081">
    <property type="entry name" value="PP-bd_ACP"/>
</dbReference>
<dbReference type="InterPro" id="IPR006162">
    <property type="entry name" value="Ppantetheine_attach_site"/>
</dbReference>
<dbReference type="SUPFAM" id="SSF47336">
    <property type="entry name" value="ACP-like"/>
    <property type="match status" value="3"/>
</dbReference>
<feature type="domain" description="Carrier" evidence="10">
    <location>
        <begin position="1222"/>
        <end position="1297"/>
    </location>
</feature>
<dbReference type="InterPro" id="IPR020806">
    <property type="entry name" value="PKS_PP-bd"/>
</dbReference>
<evidence type="ECO:0000256" key="4">
    <source>
        <dbReference type="ARBA" id="ARBA00022679"/>
    </source>
</evidence>
<dbReference type="InterPro" id="IPR032821">
    <property type="entry name" value="PKS_assoc"/>
</dbReference>
<dbReference type="Pfam" id="PF00550">
    <property type="entry name" value="PP-binding"/>
    <property type="match status" value="3"/>
</dbReference>
<dbReference type="Gene3D" id="3.40.47.10">
    <property type="match status" value="2"/>
</dbReference>
<keyword evidence="2" id="KW-0596">Phosphopantetheine</keyword>
<sequence>MEPMLADFEQVAAAITYAAPRIPLVSNLTGTVAGEDIRTPAYWVRHVREAVRFADGLCTLTEAGVTKFLELGPDATLTAMAAESTDGVLVAATRRDHNEVETFTQAISRLWVSGVDVNWAAFFEGRNPHRVDLPTYPFQHDRYWLDAPTPTGNPTDLGLDATEHPLLGAAMSLAADGGVVLTGRVSLGTHPWLADHTVSGTVLLPGTAFVELAIRAGDEVGCGQLVELTLRSPLIVPEQGGVQIQAVVGAADEDGRRALTVYARPESTDEAWTAHAEGVLAEARTAAPADLTAWPPPGAEPLALSGFYTRAEEAGYAYGPAFQGLTAAWRRADELFAEVELAAEADAFGLHPALLDSALHVVLATAEDPGEELRLPFHWEGVALHSSGATTARVRIAPEGDGTLSVLLADGTGAPVAVIDSLTLRPVTPEQLAAAVDTSGDSLHRLAWEPAPQAAAERPVRDWAVLGSGQDLPVPPNGSPYPDLTALQAADTPVPPLVLHAPTPGNDPERTTTDLLTLVQTWLSDDRLSDTRLAIVTRGAVATADADPVDLSTAPLWGLIRSAQSEHPGRFLLLDLDTTVDEDDAAVVRAGLACGEPQVAVREGLPLVPRLVRAAGSVDHLTPPSDGQAWRLDTRGTGSLDGLSLVPAPDAEGPLEPGQVRIDVRAAGLNFRDVLIGLGMYPGEANIGSEIAGVVVETADDVTDFTPGDRVLGLVPRSFGPLAVADARVIVPMPEAWSFEQAATVPVVFLTAYYGLVDLGGLKRGETVLVHAGAGGVGMAAIQLARHLGAEVLATASPGKWDVLRGLGLSEDRIASSRDLGFREAFAGRRVDVVLNSLAREFVDASLELLADGGRFLEMGKTDIRDPEQLPEVRYTAFDMLDAGPTRIGEMLHALMDLFASGALVPLPVRAWDIRRARDAFRFMSQAKHIGKVALTVPAPVDPDGTVLITGGTGTLGSLLARHLVTRHGVRRLLLTSRQGPDAPNARQLTAELEELGAEVTVAACDAADRDRLAELLHGRRLTGVVHAAGVLADGLITTLTPDQLTTVWRPKVQAALNLHHLTRHHDLAFFALYSSASGVFGSPGQANYAAANTYLDALAHHRRAQGLPATSLAWGLWEQDSAMTGELDRADRQRMRQTGLAPMTSAEGLALLDRALASADAALVPARLDLAGLRGAEAVPDVLRGLARGRLRRTARTAASPEAGTALAERLAGLSRPERERRLLELVRGHVAAVLGHATEQSVDADRSFKEQGFDSLTAVELRNRLGAATGLRLPTALVFDHPRPTALARHLHAELWGTDEQEPETAALAAPDEPVAIVGMACRFPGGVTSPEELWRLVAEGVDTIGTFPTDRGWDLDGVYHPDPAHPGTTYTRQGGFLYDAAEFDPELFGISPREALAMDPQQRLLLETTWEAFERAGLAPTSLRGSRTGVFAGVVATDYAARLDEVPGDVEGYLGIGNTSSVASGRLAYTFGLEGPAVTVDTACSSALVALHLAAQSLRQGECDLALAGGVAVMPSPYMFVEFSRQRGLAVDGRCKAFSAAADGTAWSEGVGVLVVERLADARRNGHQVLAVVRGSAINQDGASNGLTAPNGPSQQRVIRQALASAGLTGADVDALEAHGTGTALGDPIEAQALLATYGEDRDPERPLWLGSVKSNIGHTQAAAGVAGVIKMVMAMREGVLPRTLHADEPTPHVDWAAGGVRLLAEEREWTAEGRPRRAGVSSFGISGTNAHIILEQGPEPVGPESSQPVGPESSQPVGSGRLPWVLSGRTEAALRAQADRLARFTAERPGLPADRVALSLASTRAALDHRAVVLADDSAGFERGLAAVAAGQRAPEVVTGVAESGGPVAVLFTGQGSQRLGMGRELYETYPAFARELDAVCEALDAHLERPLREVLFAEPGCAQAALLDRTAWAQPALFAVEVALYRLVERWGVRADYVAGHSVGELAAAHVAGVLPLADAAELVAARGRLMEAMPEGGAMLSVQAGEDEVRETLAGHEDAVSVAAVNGPESVVISGDRSRLVELDALWREHGRKTRFLRVSHAFHSPHMDGMLEEFGTVAAGLEYAEPRIPVVSNVTGAGASPGELGSGAYWVRHVREPVRFLDGVRWLREQGVTAFLELGPDGVLTAMAADCLGADEAPGAPKADTSPEPPALLLSALRKDQPEPTAVLRALATLYVHGGTVDWAALHDGDPGRPIALPTYPFQRSRFWLESARTAPADSVDATFWELVENQDASALATALDLDDTGPDLGALLPALASWRRGERDRSTLDAWRYRTVWKPVTTVGSGRLDGTWLVLLPAERTATDARVLDALRAFGADPVELRAPADERLADALRAAAPPYGVSGVLALLPSDQDADATLALLQAHLSAGLDAPLWCVTRGAVAVTPDERIARPALAQVWGLGRVFGLEHAPLWGGLIDLPAEGDLDERAAGRLAALLACRDGEDECALRASGTFLRRLTRAATTGTPADGIRWKPGGTVLITGGTGGLGAHLARWLARNGAEDLVLTSRRGPDAPGAAELEAELRELGAHVAVVACDIADRDAVAALLDALPGRRPLSTVVHAAGVAHFTALEELTRAELADVLAAKAHGADHLDALLGDHELDAFVLFSSIAGVWGSGQQAGYAAANAHLDALAHDRRARGLTATAVAWGAWADGGMADGEMTAHLARRGIRTMRPDLAVAALQQALDRQDTNVTVADIDWERFVPAYTATRHRPLISELPDAQAHFTDPDALVADSGLARTLVGRTPEQQEQLLTETVLTEVAAVLGHSDTTGLQPHRAFKDLGFDSLTGVELRNRLSAATGLRLPSTLVFDHPTPAALTAHLRAELLGSTAETPAPRTERRARTDEPVAIVGMACRYPGGVTSPEDLWRLVVEQGDAIGAFPADRGWDVDALYDPDGRRPGTSYVREGGFLYDVAGFDAEFFGISPREALAMDPQQRLLLELSWQALERAGLPPAGLHGSSTGLFVGSNGQDYATLLGRDPDAVAGYQATGSAAAVVSGRVAYALGLEGPAVTVDTACSSSLVALHMAVQSLRNGECQTALAAGVTIMSTPGAFVEFSRQRGLAEDGRCKPFAESADGTGWSEGAGVLVVERLSDAVRNGHRVLAVIRGSAINQDGASNGLTAPNGPSQQRVIRTALSAAGLSAADVDAVEAHGTGTTLGDPIEAQALIATYGKERTPGRPLWLGSVKSNIGHTQAAGGVAGVIKMVMAMREGVLPPSRYADEPSSHVDWSDGTVALLDRPVPWEQGGSGPRRAGVSAFGMSGTNAHIILEEAPPGTSRTAPTVVPGPAGLPGSRVLPLVVSARTAEALAAQADHLGDVLADTDPVDVGWSLLTTRSPLEHRAVVWGAQADELTAALRAFASGTATAQAVGGTAPETGAGVVLVFPGQGSQWLGMGRGLLDSSPVFAARIAECEAALSAHVDWSLTDVLQDDDDAWMRRVDVVQPVLWAVMVSLAAVWESFGVRPAAAIGHSQGEIAAAVVVGALSLDDAARVVALRSAAIRDELAGRGGMLSLATGPELAAEWVAPYGDRVSVAVFNGPDATVVAGDPQALDEIAATAEAAGVRARPVPVDYASHSAQVEDIRDRSLEVLAPVAPQASRIPLISTVTGEQLDTSTMDASYWYEGLRKPVRFTEAVQQALPHGRFIEVSAHPVLTMGVQAIAEAAGQKVTAVGTLRRDEDDNARFIAGAAELWVQGADIDWTAVYSGRTVRHVDLPTYPFQHRRYWLEPDEDAPSPVDTEDAAFWEAVERADVDALAGALALGGEREVWQEVLPELAAWRRRRRELSTVDGWRYRVGWKRQPDSDAPVTLTGRWLHLTFEGAEDAWRTSLAGLLAERGAEVVTLTVPSGADRAVIAALLTEAAGKQGLSGVLSTLALADELPVDGYPMVAAGVAATLALIQAVGDTGLDARVWCVTRGAVATGYGDGITHPVQAEVWGMGRVAALELPQQWGGIVDLPADIEDEPVRRRIVSVLAQRETVEHDQVAVRTVGLLARRMLPAPLPADGPVREWRPRGTALVTGGTGLLGGILAQWLARNGVEHLVLTSRRGADAPGAAELRAELEELGARVTVAACDVTDRAALASLIEGLDAAGEDIRAVFHTAVRYELGALADTTLDQYANVVDAKITGARILAELLGERELDAFVVYSSVAALWGSGDHGAYSAANAHLDAWALGQRARGVPVTAVAWGIWDAVNERDSEDAAERPVLNRRAQRQGLPLIDPELALTAFQQVLDHDEVNVAVADVEWERFTQLFTSARNTRFLDDLPQARPYLPASGESATPVPQAGGGADLRERLRELPAGEQDRELLELVRAQAAAVLGHSGPATIDADRAFKDLGFDSLTAVELRNRLGAATGLSLPATLVFEYPTATALVALLREELALDGGTGAGGGPADVLTELGRLEEALAESAPDTDTRLRLTRRLQSLLVRLNDDGTGDSGTAGADSPDEDDLEAATADEMFALIDREFGTS</sequence>
<evidence type="ECO:0000313" key="14">
    <source>
        <dbReference type="Proteomes" id="UP001241926"/>
    </source>
</evidence>
<dbReference type="Pfam" id="PF08659">
    <property type="entry name" value="KR"/>
    <property type="match status" value="3"/>
</dbReference>
<dbReference type="InterPro" id="IPR013968">
    <property type="entry name" value="PKS_KR"/>
</dbReference>
<dbReference type="InterPro" id="IPR016039">
    <property type="entry name" value="Thiolase-like"/>
</dbReference>
<dbReference type="Pfam" id="PF14765">
    <property type="entry name" value="PS-DH"/>
    <property type="match status" value="1"/>
</dbReference>
<dbReference type="Gene3D" id="3.40.50.720">
    <property type="entry name" value="NAD(P)-binding Rossmann-like Domain"/>
    <property type="match status" value="3"/>
</dbReference>
<dbReference type="InterPro" id="IPR001227">
    <property type="entry name" value="Ac_transferase_dom_sf"/>
</dbReference>
<evidence type="ECO:0000259" key="11">
    <source>
        <dbReference type="PROSITE" id="PS52004"/>
    </source>
</evidence>
<keyword evidence="3" id="KW-0597">Phosphoprotein</keyword>
<dbReference type="PROSITE" id="PS52019">
    <property type="entry name" value="PKS_MFAS_DH"/>
    <property type="match status" value="1"/>
</dbReference>
<dbReference type="InterPro" id="IPR049900">
    <property type="entry name" value="PKS_mFAS_DH"/>
</dbReference>
<dbReference type="SMART" id="SM00827">
    <property type="entry name" value="PKS_AT"/>
    <property type="match status" value="2"/>
</dbReference>
<comment type="pathway">
    <text evidence="1">Antibiotic biosynthesis.</text>
</comment>
<dbReference type="EMBL" id="JASJUS010000067">
    <property type="protein sequence ID" value="MDL2082049.1"/>
    <property type="molecule type" value="Genomic_DNA"/>
</dbReference>
<dbReference type="CDD" id="cd08952">
    <property type="entry name" value="KR_1_SDR_x"/>
    <property type="match status" value="2"/>
</dbReference>
<dbReference type="Gene3D" id="1.10.1200.10">
    <property type="entry name" value="ACP-like"/>
    <property type="match status" value="3"/>
</dbReference>
<dbReference type="Proteomes" id="UP001241926">
    <property type="component" value="Unassembled WGS sequence"/>
</dbReference>
<dbReference type="PANTHER" id="PTHR43775:SF51">
    <property type="entry name" value="INACTIVE PHENOLPHTHIOCEROL SYNTHESIS POLYKETIDE SYNTHASE TYPE I PKS1-RELATED"/>
    <property type="match status" value="1"/>
</dbReference>
<dbReference type="SMART" id="SM00826">
    <property type="entry name" value="PKS_DH"/>
    <property type="match status" value="1"/>
</dbReference>
<dbReference type="Gene3D" id="3.10.129.110">
    <property type="entry name" value="Polyketide synthase dehydratase"/>
    <property type="match status" value="1"/>
</dbReference>
<dbReference type="CDD" id="cd00833">
    <property type="entry name" value="PKS"/>
    <property type="match status" value="2"/>
</dbReference>
<dbReference type="Gene3D" id="3.30.70.3290">
    <property type="match status" value="3"/>
</dbReference>
<dbReference type="InterPro" id="IPR036291">
    <property type="entry name" value="NAD(P)-bd_dom_sf"/>
</dbReference>
<dbReference type="InterPro" id="IPR020843">
    <property type="entry name" value="ER"/>
</dbReference>
<feature type="domain" description="PKS/mFAS DH" evidence="12">
    <location>
        <begin position="164"/>
        <end position="433"/>
    </location>
</feature>
<dbReference type="SUPFAM" id="SSF53901">
    <property type="entry name" value="Thiolase-like"/>
    <property type="match status" value="2"/>
</dbReference>
<organism evidence="13 14">
    <name type="scientific">Streptomyces fuscus</name>
    <dbReference type="NCBI Taxonomy" id="3048495"/>
    <lineage>
        <taxon>Bacteria</taxon>
        <taxon>Bacillati</taxon>
        <taxon>Actinomycetota</taxon>
        <taxon>Actinomycetes</taxon>
        <taxon>Kitasatosporales</taxon>
        <taxon>Streptomycetaceae</taxon>
        <taxon>Streptomyces</taxon>
    </lineage>
</organism>
<evidence type="ECO:0000256" key="1">
    <source>
        <dbReference type="ARBA" id="ARBA00004792"/>
    </source>
</evidence>
<dbReference type="PROSITE" id="PS01162">
    <property type="entry name" value="QOR_ZETA_CRYSTAL"/>
    <property type="match status" value="1"/>
</dbReference>
<dbReference type="Gene3D" id="6.10.140.1830">
    <property type="match status" value="2"/>
</dbReference>
<dbReference type="InterPro" id="IPR011032">
    <property type="entry name" value="GroES-like_sf"/>
</dbReference>
<dbReference type="SUPFAM" id="SSF50129">
    <property type="entry name" value="GroES-like"/>
    <property type="match status" value="1"/>
</dbReference>
<evidence type="ECO:0000256" key="6">
    <source>
        <dbReference type="ARBA" id="ARBA00023268"/>
    </source>
</evidence>
<dbReference type="InterPro" id="IPR020841">
    <property type="entry name" value="PKS_Beta-ketoAc_synthase_dom"/>
</dbReference>
<dbReference type="InterPro" id="IPR036736">
    <property type="entry name" value="ACP-like_sf"/>
</dbReference>
<dbReference type="InterPro" id="IPR055123">
    <property type="entry name" value="SpnB-like_Rossmann"/>
</dbReference>
<comment type="caution">
    <text evidence="13">The sequence shown here is derived from an EMBL/GenBank/DDBJ whole genome shotgun (WGS) entry which is preliminary data.</text>
</comment>
<dbReference type="InterPro" id="IPR016035">
    <property type="entry name" value="Acyl_Trfase/lysoPLipase"/>
</dbReference>
<feature type="domain" description="Carrier" evidence="10">
    <location>
        <begin position="2762"/>
        <end position="2837"/>
    </location>
</feature>
<dbReference type="SUPFAM" id="SSF52151">
    <property type="entry name" value="FabD/lysophospholipase-like"/>
    <property type="match status" value="3"/>
</dbReference>
<dbReference type="NCBIfam" id="NF045894">
    <property type="entry name" value="PKS_plus_SDR"/>
    <property type="match status" value="2"/>
</dbReference>
<dbReference type="InterPro" id="IPR057326">
    <property type="entry name" value="KR_dom"/>
</dbReference>
<feature type="active site" description="Proton acceptor; for dehydratase activity" evidence="8">
    <location>
        <position position="196"/>
    </location>
</feature>
<dbReference type="InterPro" id="IPR049552">
    <property type="entry name" value="PKS_DH_N"/>
</dbReference>
<dbReference type="InterPro" id="IPR050091">
    <property type="entry name" value="PKS_NRPS_Biosynth_Enz"/>
</dbReference>
<dbReference type="SUPFAM" id="SSF55048">
    <property type="entry name" value="Probable ACP-binding domain of malonyl-CoA ACP transacylase"/>
    <property type="match status" value="2"/>
</dbReference>
<dbReference type="InterPro" id="IPR013154">
    <property type="entry name" value="ADH-like_N"/>
</dbReference>
<accession>A0ABT7JCJ9</accession>
<keyword evidence="14" id="KW-1185">Reference proteome</keyword>
<dbReference type="InterPro" id="IPR014030">
    <property type="entry name" value="Ketoacyl_synth_N"/>
</dbReference>
<dbReference type="Pfam" id="PF16197">
    <property type="entry name" value="KAsynt_C_assoc"/>
    <property type="match status" value="2"/>
</dbReference>
<dbReference type="Gene3D" id="3.90.180.10">
    <property type="entry name" value="Medium-chain alcohol dehydrogenases, catalytic domain"/>
    <property type="match status" value="1"/>
</dbReference>
<dbReference type="InterPro" id="IPR014031">
    <property type="entry name" value="Ketoacyl_synth_C"/>
</dbReference>
<keyword evidence="5" id="KW-0045">Antibiotic biosynthesis</keyword>
<dbReference type="InterPro" id="IPR002364">
    <property type="entry name" value="Quin_OxRdtase/zeta-crystal_CS"/>
</dbReference>
<dbReference type="SMART" id="SM00825">
    <property type="entry name" value="PKS_KS"/>
    <property type="match status" value="2"/>
</dbReference>
<feature type="region of interest" description="C-terminal hotdog fold" evidence="8">
    <location>
        <begin position="299"/>
        <end position="433"/>
    </location>
</feature>
<dbReference type="Gene3D" id="3.40.50.11460">
    <property type="match status" value="1"/>
</dbReference>
<dbReference type="SMART" id="SM01294">
    <property type="entry name" value="PKS_PP_betabranch"/>
    <property type="match status" value="3"/>
</dbReference>
<evidence type="ECO:0000256" key="8">
    <source>
        <dbReference type="PROSITE-ProRule" id="PRU01363"/>
    </source>
</evidence>
<dbReference type="Gene3D" id="3.40.366.10">
    <property type="entry name" value="Malonyl-Coenzyme A Acyl Carrier Protein, domain 2"/>
    <property type="match status" value="3"/>
</dbReference>
<feature type="domain" description="Ketosynthase family 3 (KS3)" evidence="11">
    <location>
        <begin position="1314"/>
        <end position="1740"/>
    </location>
</feature>
<keyword evidence="6" id="KW-0511">Multifunctional enzyme</keyword>
<name>A0ABT7JCJ9_9ACTN</name>
<dbReference type="PROSITE" id="PS50075">
    <property type="entry name" value="CARRIER"/>
    <property type="match status" value="3"/>
</dbReference>
<evidence type="ECO:0000256" key="9">
    <source>
        <dbReference type="SAM" id="MobiDB-lite"/>
    </source>
</evidence>
<dbReference type="InterPro" id="IPR020807">
    <property type="entry name" value="PKS_DH"/>
</dbReference>
<evidence type="ECO:0000313" key="13">
    <source>
        <dbReference type="EMBL" id="MDL2082049.1"/>
    </source>
</evidence>
<feature type="region of interest" description="N-terminal hotdog fold" evidence="8">
    <location>
        <begin position="164"/>
        <end position="287"/>
    </location>
</feature>
<protein>
    <submittedName>
        <fullName evidence="13">SDR family NAD(P)-dependent oxidoreductase</fullName>
    </submittedName>
</protein>
<feature type="domain" description="Ketosynthase family 3 (KS3)" evidence="11">
    <location>
        <begin position="2856"/>
        <end position="3283"/>
    </location>
</feature>
<dbReference type="Pfam" id="PF00109">
    <property type="entry name" value="ketoacyl-synt"/>
    <property type="match status" value="2"/>
</dbReference>
<evidence type="ECO:0000256" key="5">
    <source>
        <dbReference type="ARBA" id="ARBA00023194"/>
    </source>
</evidence>
<evidence type="ECO:0000259" key="12">
    <source>
        <dbReference type="PROSITE" id="PS52019"/>
    </source>
</evidence>
<dbReference type="CDD" id="cd05195">
    <property type="entry name" value="enoyl_red"/>
    <property type="match status" value="1"/>
</dbReference>
<dbReference type="SMART" id="SM00829">
    <property type="entry name" value="PKS_ER"/>
    <property type="match status" value="1"/>
</dbReference>
<feature type="domain" description="Carrier" evidence="10">
    <location>
        <begin position="4318"/>
        <end position="4393"/>
    </location>
</feature>
<evidence type="ECO:0000259" key="10">
    <source>
        <dbReference type="PROSITE" id="PS50075"/>
    </source>
</evidence>
<dbReference type="InterPro" id="IPR042104">
    <property type="entry name" value="PKS_dehydratase_sf"/>
</dbReference>
<dbReference type="CDD" id="cd08956">
    <property type="entry name" value="KR_3_FAS_SDR_x"/>
    <property type="match status" value="1"/>
</dbReference>
<evidence type="ECO:0000256" key="7">
    <source>
        <dbReference type="ARBA" id="ARBA00023315"/>
    </source>
</evidence>
<gene>
    <name evidence="13" type="ORF">QNN03_37050</name>
</gene>
<dbReference type="PROSITE" id="PS00606">
    <property type="entry name" value="KS3_1"/>
    <property type="match status" value="2"/>
</dbReference>
<feature type="compositionally biased region" description="Polar residues" evidence="9">
    <location>
        <begin position="1748"/>
        <end position="1761"/>
    </location>
</feature>
<feature type="active site" description="Proton donor; for dehydratase activity" evidence="8">
    <location>
        <position position="356"/>
    </location>
</feature>
<dbReference type="SMART" id="SM00822">
    <property type="entry name" value="PKS_KR"/>
    <property type="match status" value="3"/>
</dbReference>
<reference evidence="13 14" key="1">
    <citation type="submission" date="2023-05" db="EMBL/GenBank/DDBJ databases">
        <title>Streptomyces fuscus sp. nov., a brown-black pigment producing actinomyces isolated from dry sand of Sea duck farm.</title>
        <authorList>
            <person name="Xie J."/>
            <person name="Shen N."/>
        </authorList>
    </citation>
    <scope>NUCLEOTIDE SEQUENCE [LARGE SCALE GENOMIC DNA]</scope>
    <source>
        <strain evidence="13 14">GXMU-J15</strain>
    </source>
</reference>
<dbReference type="InterPro" id="IPR014043">
    <property type="entry name" value="Acyl_transferase_dom"/>
</dbReference>
<feature type="region of interest" description="Disordered" evidence="9">
    <location>
        <begin position="1739"/>
        <end position="1764"/>
    </location>
</feature>
<dbReference type="Pfam" id="PF13602">
    <property type="entry name" value="ADH_zinc_N_2"/>
    <property type="match status" value="1"/>
</dbReference>
<dbReference type="Pfam" id="PF00698">
    <property type="entry name" value="Acyl_transf_1"/>
    <property type="match status" value="2"/>
</dbReference>
<dbReference type="Pfam" id="PF18369">
    <property type="entry name" value="PKS_DE"/>
    <property type="match status" value="2"/>
</dbReference>
<dbReference type="Pfam" id="PF02801">
    <property type="entry name" value="Ketoacyl-synt_C"/>
    <property type="match status" value="2"/>
</dbReference>
<dbReference type="Pfam" id="PF22953">
    <property type="entry name" value="SpnB_Rossmann"/>
    <property type="match status" value="1"/>
</dbReference>
<dbReference type="PROSITE" id="PS00012">
    <property type="entry name" value="PHOSPHOPANTETHEINE"/>
    <property type="match status" value="2"/>
</dbReference>
<dbReference type="PANTHER" id="PTHR43775">
    <property type="entry name" value="FATTY ACID SYNTHASE"/>
    <property type="match status" value="1"/>
</dbReference>
<evidence type="ECO:0000256" key="3">
    <source>
        <dbReference type="ARBA" id="ARBA00022553"/>
    </source>
</evidence>
<dbReference type="SMART" id="SM00823">
    <property type="entry name" value="PKS_PP"/>
    <property type="match status" value="3"/>
</dbReference>
<keyword evidence="4" id="KW-0808">Transferase</keyword>
<dbReference type="InterPro" id="IPR041618">
    <property type="entry name" value="PKS_DE"/>
</dbReference>
<keyword evidence="7" id="KW-0012">Acyltransferase</keyword>
<dbReference type="InterPro" id="IPR018201">
    <property type="entry name" value="Ketoacyl_synth_AS"/>
</dbReference>
<evidence type="ECO:0000256" key="2">
    <source>
        <dbReference type="ARBA" id="ARBA00022450"/>
    </source>
</evidence>
<dbReference type="InterPro" id="IPR016036">
    <property type="entry name" value="Malonyl_transacylase_ACP-bd"/>
</dbReference>
<proteinExistence type="predicted"/>
<dbReference type="Pfam" id="PF21089">
    <property type="entry name" value="PKS_DH_N"/>
    <property type="match status" value="1"/>
</dbReference>
<dbReference type="InterPro" id="IPR049551">
    <property type="entry name" value="PKS_DH_C"/>
</dbReference>
<dbReference type="Pfam" id="PF08240">
    <property type="entry name" value="ADH_N"/>
    <property type="match status" value="1"/>
</dbReference>
<feature type="region of interest" description="Disordered" evidence="9">
    <location>
        <begin position="4443"/>
        <end position="4466"/>
    </location>
</feature>
<dbReference type="SUPFAM" id="SSF51735">
    <property type="entry name" value="NAD(P)-binding Rossmann-fold domains"/>
    <property type="match status" value="7"/>
</dbReference>